<evidence type="ECO:0000313" key="3">
    <source>
        <dbReference type="EMBL" id="SFB06486.1"/>
    </source>
</evidence>
<dbReference type="RefSeq" id="WP_092065722.1">
    <property type="nucleotide sequence ID" value="NZ_FOJU01000004.1"/>
</dbReference>
<dbReference type="Proteomes" id="UP000198796">
    <property type="component" value="Unassembled WGS sequence"/>
</dbReference>
<gene>
    <name evidence="3" type="ORF">SAMN05421688_2684</name>
</gene>
<dbReference type="STRING" id="871651.SAMN05421688_2684"/>
<dbReference type="Gene3D" id="3.30.9.10">
    <property type="entry name" value="D-Amino Acid Oxidase, subunit A, domain 2"/>
    <property type="match status" value="1"/>
</dbReference>
<dbReference type="Gene3D" id="3.50.50.60">
    <property type="entry name" value="FAD/NAD(P)-binding domain"/>
    <property type="match status" value="1"/>
</dbReference>
<dbReference type="PANTHER" id="PTHR13847">
    <property type="entry name" value="SARCOSINE DEHYDROGENASE-RELATED"/>
    <property type="match status" value="1"/>
</dbReference>
<keyword evidence="4" id="KW-1185">Reference proteome</keyword>
<dbReference type="PANTHER" id="PTHR13847:SF281">
    <property type="entry name" value="FAD DEPENDENT OXIDOREDUCTASE DOMAIN-CONTAINING PROTEIN"/>
    <property type="match status" value="1"/>
</dbReference>
<dbReference type="SUPFAM" id="SSF51905">
    <property type="entry name" value="FAD/NAD(P)-binding domain"/>
    <property type="match status" value="1"/>
</dbReference>
<dbReference type="InterPro" id="IPR006076">
    <property type="entry name" value="FAD-dep_OxRdtase"/>
</dbReference>
<dbReference type="InterPro" id="IPR036188">
    <property type="entry name" value="FAD/NAD-bd_sf"/>
</dbReference>
<dbReference type="OrthoDB" id="9806601at2"/>
<evidence type="ECO:0000313" key="4">
    <source>
        <dbReference type="Proteomes" id="UP000198796"/>
    </source>
</evidence>
<accession>A0A1I0Y1G4</accession>
<protein>
    <submittedName>
        <fullName evidence="3">Glycine/D-amino acid oxidase</fullName>
    </submittedName>
</protein>
<dbReference type="AlphaFoldDB" id="A0A1I0Y1G4"/>
<proteinExistence type="predicted"/>
<name>A0A1I0Y1G4_9RHOB</name>
<dbReference type="EMBL" id="FOJU01000004">
    <property type="protein sequence ID" value="SFB06486.1"/>
    <property type="molecule type" value="Genomic_DNA"/>
</dbReference>
<dbReference type="Pfam" id="PF01266">
    <property type="entry name" value="DAO"/>
    <property type="match status" value="1"/>
</dbReference>
<reference evidence="3 4" key="1">
    <citation type="submission" date="2016-10" db="EMBL/GenBank/DDBJ databases">
        <authorList>
            <person name="de Groot N.N."/>
        </authorList>
    </citation>
    <scope>NUCLEOTIDE SEQUENCE [LARGE SCALE GENOMIC DNA]</scope>
    <source>
        <strain evidence="3 4">DSM 29316</strain>
    </source>
</reference>
<dbReference type="GO" id="GO:0005737">
    <property type="term" value="C:cytoplasm"/>
    <property type="evidence" value="ECO:0007669"/>
    <property type="project" value="TreeGrafter"/>
</dbReference>
<organism evidence="3 4">
    <name type="scientific">Poseidonocella pacifica</name>
    <dbReference type="NCBI Taxonomy" id="871651"/>
    <lineage>
        <taxon>Bacteria</taxon>
        <taxon>Pseudomonadati</taxon>
        <taxon>Pseudomonadota</taxon>
        <taxon>Alphaproteobacteria</taxon>
        <taxon>Rhodobacterales</taxon>
        <taxon>Roseobacteraceae</taxon>
        <taxon>Poseidonocella</taxon>
    </lineage>
</organism>
<keyword evidence="1" id="KW-0560">Oxidoreductase</keyword>
<dbReference type="PRINTS" id="PR00419">
    <property type="entry name" value="ADXRDTASE"/>
</dbReference>
<feature type="domain" description="FAD dependent oxidoreductase" evidence="2">
    <location>
        <begin position="40"/>
        <end position="383"/>
    </location>
</feature>
<sequence length="426" mass="46414">MRRLYEPRAYAAESLQGCYWPTTVELPRFPPPAGDTASQVAVVGAGFTGLSAALHLAEQGYDVAVFDEHQPGWGASGRNGGFCCIGGAMLRHESIVKRHGTHAAAEWAEVQQSAVELVDDLVTRHAMEVDRHSQGETVLAHSARAMRQLREDGGEVIERADLGARGISGPFHGGLRHPHGFALNPRKYLAGLIAACVAAGVRIHGGTTIEDVASGGLRSSHGLHRAEHTLLATNGYGAEDVPRWSGRRILPVFSNIMVTRPLTDAEREAQGWHSRQMCYDTRNLLHYFRLLPENRMLFGMRGGLRATESSDRRMARAIRAHFDEMFPAWRAVETTHFWSGLVCLTGARRPYIGPVPDMKGVWTGFGWHGNGVAMGTYAGRVLAGCVTGAGDIPELLRAPPPALPFGRFRRALLRPVFAGLALADRL</sequence>
<dbReference type="GO" id="GO:0016491">
    <property type="term" value="F:oxidoreductase activity"/>
    <property type="evidence" value="ECO:0007669"/>
    <property type="project" value="UniProtKB-KW"/>
</dbReference>
<evidence type="ECO:0000259" key="2">
    <source>
        <dbReference type="Pfam" id="PF01266"/>
    </source>
</evidence>
<evidence type="ECO:0000256" key="1">
    <source>
        <dbReference type="ARBA" id="ARBA00023002"/>
    </source>
</evidence>